<dbReference type="Proteomes" id="UP000283841">
    <property type="component" value="Unassembled WGS sequence"/>
</dbReference>
<evidence type="ECO:0000313" key="2">
    <source>
        <dbReference type="EMBL" id="RWQ93797.1"/>
    </source>
</evidence>
<gene>
    <name evidence="2" type="ORF">C8Q69DRAFT_509019</name>
</gene>
<keyword evidence="1" id="KW-0732">Signal</keyword>
<evidence type="ECO:0000313" key="3">
    <source>
        <dbReference type="Proteomes" id="UP000283841"/>
    </source>
</evidence>
<dbReference type="CDD" id="cd23507">
    <property type="entry name" value="hydrophobin_I"/>
    <property type="match status" value="1"/>
</dbReference>
<sequence>MRFSIISVATILGAVAVTAAPAAVEERQSCLNPLLCCPDLKTPLDPTLDPILLTLGINATALEGSICLNGQAYTTSCATGPRCCTEVNLLGGLVALGC</sequence>
<keyword evidence="3" id="KW-1185">Reference proteome</keyword>
<dbReference type="RefSeq" id="XP_028483442.1">
    <property type="nucleotide sequence ID" value="XM_028633044.1"/>
</dbReference>
<proteinExistence type="predicted"/>
<accession>A0A443HPR7</accession>
<organism evidence="2 3">
    <name type="scientific">Byssochlamys spectabilis</name>
    <name type="common">Paecilomyces variotii</name>
    <dbReference type="NCBI Taxonomy" id="264951"/>
    <lineage>
        <taxon>Eukaryota</taxon>
        <taxon>Fungi</taxon>
        <taxon>Dikarya</taxon>
        <taxon>Ascomycota</taxon>
        <taxon>Pezizomycotina</taxon>
        <taxon>Eurotiomycetes</taxon>
        <taxon>Eurotiomycetidae</taxon>
        <taxon>Eurotiales</taxon>
        <taxon>Thermoascaceae</taxon>
        <taxon>Paecilomyces</taxon>
    </lineage>
</organism>
<comment type="caution">
    <text evidence="2">The sequence shown here is derived from an EMBL/GenBank/DDBJ whole genome shotgun (WGS) entry which is preliminary data.</text>
</comment>
<dbReference type="VEuPathDB" id="FungiDB:C8Q69DRAFT_509019"/>
<dbReference type="OrthoDB" id="4225815at2759"/>
<reference evidence="2 3" key="1">
    <citation type="journal article" date="2018" name="Front. Microbiol.">
        <title>Genomic and genetic insights into a cosmopolitan fungus, Paecilomyces variotii (Eurotiales).</title>
        <authorList>
            <person name="Urquhart A.S."/>
            <person name="Mondo S.J."/>
            <person name="Makela M.R."/>
            <person name="Hane J.K."/>
            <person name="Wiebenga A."/>
            <person name="He G."/>
            <person name="Mihaltcheva S."/>
            <person name="Pangilinan J."/>
            <person name="Lipzen A."/>
            <person name="Barry K."/>
            <person name="de Vries R.P."/>
            <person name="Grigoriev I.V."/>
            <person name="Idnurm A."/>
        </authorList>
    </citation>
    <scope>NUCLEOTIDE SEQUENCE [LARGE SCALE GENOMIC DNA]</scope>
    <source>
        <strain evidence="2 3">CBS 101075</strain>
    </source>
</reference>
<dbReference type="EMBL" id="RCNU01000009">
    <property type="protein sequence ID" value="RWQ93797.1"/>
    <property type="molecule type" value="Genomic_DNA"/>
</dbReference>
<feature type="chain" id="PRO_5019573594" evidence="1">
    <location>
        <begin position="20"/>
        <end position="98"/>
    </location>
</feature>
<feature type="signal peptide" evidence="1">
    <location>
        <begin position="1"/>
        <end position="19"/>
    </location>
</feature>
<evidence type="ECO:0000256" key="1">
    <source>
        <dbReference type="SAM" id="SignalP"/>
    </source>
</evidence>
<dbReference type="AlphaFoldDB" id="A0A443HPR7"/>
<protein>
    <submittedName>
        <fullName evidence="2">Hydrophobin family protein</fullName>
    </submittedName>
</protein>
<dbReference type="GeneID" id="39602321"/>
<name>A0A443HPR7_BYSSP</name>